<dbReference type="GO" id="GO:0006508">
    <property type="term" value="P:proteolysis"/>
    <property type="evidence" value="ECO:0007669"/>
    <property type="project" value="UniProtKB-KW"/>
</dbReference>
<dbReference type="Pfam" id="PF01400">
    <property type="entry name" value="Astacin"/>
    <property type="match status" value="1"/>
</dbReference>
<reference evidence="5 6" key="1">
    <citation type="submission" date="2015-09" db="EMBL/GenBank/DDBJ databases">
        <title>Draft genome of the parasitic nematode Teladorsagia circumcincta isolate WARC Sus (inbred).</title>
        <authorList>
            <person name="Mitreva M."/>
        </authorList>
    </citation>
    <scope>NUCLEOTIDE SEQUENCE [LARGE SCALE GENOMIC DNA]</scope>
    <source>
        <strain evidence="5 6">S</strain>
    </source>
</reference>
<organism evidence="5 6">
    <name type="scientific">Teladorsagia circumcincta</name>
    <name type="common">Brown stomach worm</name>
    <name type="synonym">Ostertagia circumcincta</name>
    <dbReference type="NCBI Taxonomy" id="45464"/>
    <lineage>
        <taxon>Eukaryota</taxon>
        <taxon>Metazoa</taxon>
        <taxon>Ecdysozoa</taxon>
        <taxon>Nematoda</taxon>
        <taxon>Chromadorea</taxon>
        <taxon>Rhabditida</taxon>
        <taxon>Rhabditina</taxon>
        <taxon>Rhabditomorpha</taxon>
        <taxon>Strongyloidea</taxon>
        <taxon>Trichostrongylidae</taxon>
        <taxon>Teladorsagia</taxon>
    </lineage>
</organism>
<sequence length="344" mass="39185">MGPEPIWGMGIDLLRVDCALMASWQPADDIEWQANVKSVRCPITPSTLTTEIQNLGKQKLEHCDDTKLFPLQYHVPFVLGRSDLMAGGVATKRKLTDLLQPNANRRIFDTLSAIVANEYESRPTSFDASRVIQYDEPSFSIKKLNEKYSSLLYESDMVLHPDRLEEIVANSQTTRRRLTKRKAFVDYMYPRTIWTSGVPYSIHSSIAGRARENVIRAINFWQSETCINFRPRTNERHFVEFIGNDDGCWSTVGKDEAIGRQFGVTSHELAHSLGVFHEQSRYDRDATVQLNRNVVDPTLLFNFAKIGPKELNTYRLPYDVGSVMHYTPTESSCGLNKGLTIDKN</sequence>
<keyword evidence="2 3" id="KW-0862">Zinc</keyword>
<evidence type="ECO:0000256" key="3">
    <source>
        <dbReference type="RuleBase" id="RU361183"/>
    </source>
</evidence>
<gene>
    <name evidence="5" type="ORF">TELCIR_13579</name>
</gene>
<evidence type="ECO:0000313" key="6">
    <source>
        <dbReference type="Proteomes" id="UP000230423"/>
    </source>
</evidence>
<dbReference type="GO" id="GO:0008270">
    <property type="term" value="F:zinc ion binding"/>
    <property type="evidence" value="ECO:0007669"/>
    <property type="project" value="UniProtKB-UniRule"/>
</dbReference>
<feature type="binding site" evidence="2">
    <location>
        <position position="277"/>
    </location>
    <ligand>
        <name>Zn(2+)</name>
        <dbReference type="ChEBI" id="CHEBI:29105"/>
        <note>catalytic</note>
    </ligand>
</feature>
<feature type="binding site" evidence="2">
    <location>
        <position position="267"/>
    </location>
    <ligand>
        <name>Zn(2+)</name>
        <dbReference type="ChEBI" id="CHEBI:29105"/>
        <note>catalytic</note>
    </ligand>
</feature>
<keyword evidence="2 3" id="KW-0378">Hydrolase</keyword>
<dbReference type="GO" id="GO:0004222">
    <property type="term" value="F:metalloendopeptidase activity"/>
    <property type="evidence" value="ECO:0007669"/>
    <property type="project" value="UniProtKB-UniRule"/>
</dbReference>
<dbReference type="InterPro" id="IPR001506">
    <property type="entry name" value="Peptidase_M12A"/>
</dbReference>
<dbReference type="AlphaFoldDB" id="A0A2G9U3D5"/>
<evidence type="ECO:0000259" key="4">
    <source>
        <dbReference type="PROSITE" id="PS51864"/>
    </source>
</evidence>
<protein>
    <recommendedName>
        <fullName evidence="3">Metalloendopeptidase</fullName>
        <ecNumber evidence="3">3.4.24.-</ecNumber>
    </recommendedName>
</protein>
<dbReference type="EC" id="3.4.24.-" evidence="3"/>
<dbReference type="InterPro" id="IPR024079">
    <property type="entry name" value="MetalloPept_cat_dom_sf"/>
</dbReference>
<evidence type="ECO:0000313" key="5">
    <source>
        <dbReference type="EMBL" id="PIO64779.1"/>
    </source>
</evidence>
<dbReference type="InterPro" id="IPR006026">
    <property type="entry name" value="Peptidase_Metallo"/>
</dbReference>
<comment type="caution">
    <text evidence="2">Lacks conserved residue(s) required for the propagation of feature annotation.</text>
</comment>
<keyword evidence="1" id="KW-1015">Disulfide bond</keyword>
<dbReference type="Gene3D" id="3.40.390.10">
    <property type="entry name" value="Collagenase (Catalytic Domain)"/>
    <property type="match status" value="1"/>
</dbReference>
<feature type="active site" evidence="2">
    <location>
        <position position="268"/>
    </location>
</feature>
<keyword evidence="2 3" id="KW-0482">Metalloprotease</keyword>
<name>A0A2G9U3D5_TELCI</name>
<proteinExistence type="predicted"/>
<dbReference type="SUPFAM" id="SSF55486">
    <property type="entry name" value="Metalloproteases ('zincins'), catalytic domain"/>
    <property type="match status" value="1"/>
</dbReference>
<evidence type="ECO:0000256" key="2">
    <source>
        <dbReference type="PROSITE-ProRule" id="PRU01211"/>
    </source>
</evidence>
<dbReference type="PRINTS" id="PR00480">
    <property type="entry name" value="ASTACIN"/>
</dbReference>
<comment type="cofactor">
    <cofactor evidence="2 3">
        <name>Zn(2+)</name>
        <dbReference type="ChEBI" id="CHEBI:29105"/>
    </cofactor>
    <text evidence="2 3">Binds 1 zinc ion per subunit.</text>
</comment>
<dbReference type="PANTHER" id="PTHR10127">
    <property type="entry name" value="DISCOIDIN, CUB, EGF, LAMININ , AND ZINC METALLOPROTEASE DOMAIN CONTAINING"/>
    <property type="match status" value="1"/>
</dbReference>
<keyword evidence="2 3" id="KW-0479">Metal-binding</keyword>
<evidence type="ECO:0000256" key="1">
    <source>
        <dbReference type="ARBA" id="ARBA00023157"/>
    </source>
</evidence>
<keyword evidence="2 3" id="KW-0645">Protease</keyword>
<keyword evidence="6" id="KW-1185">Reference proteome</keyword>
<dbReference type="PROSITE" id="PS51864">
    <property type="entry name" value="ASTACIN"/>
    <property type="match status" value="1"/>
</dbReference>
<dbReference type="EMBL" id="KZ349584">
    <property type="protein sequence ID" value="PIO64779.1"/>
    <property type="molecule type" value="Genomic_DNA"/>
</dbReference>
<dbReference type="PANTHER" id="PTHR10127:SF891">
    <property type="entry name" value="ZINC METALLOPROTEINASE NAS-29"/>
    <property type="match status" value="1"/>
</dbReference>
<dbReference type="OrthoDB" id="291007at2759"/>
<feature type="binding site" evidence="2">
    <location>
        <position position="271"/>
    </location>
    <ligand>
        <name>Zn(2+)</name>
        <dbReference type="ChEBI" id="CHEBI:29105"/>
        <note>catalytic</note>
    </ligand>
</feature>
<feature type="domain" description="Peptidase M12A" evidence="4">
    <location>
        <begin position="183"/>
        <end position="344"/>
    </location>
</feature>
<accession>A0A2G9U3D5</accession>
<dbReference type="SMART" id="SM00235">
    <property type="entry name" value="ZnMc"/>
    <property type="match status" value="1"/>
</dbReference>
<dbReference type="Proteomes" id="UP000230423">
    <property type="component" value="Unassembled WGS sequence"/>
</dbReference>